<comment type="caution">
    <text evidence="3">The sequence shown here is derived from an EMBL/GenBank/DDBJ whole genome shotgun (WGS) entry which is preliminary data.</text>
</comment>
<dbReference type="PANTHER" id="PTHR39200:SF1">
    <property type="entry name" value="AUTO-TRANSPORTER ADHESIN HEAD GIN DOMAIN-CONTAINING PROTEIN-RELATED"/>
    <property type="match status" value="1"/>
</dbReference>
<reference evidence="3 4" key="1">
    <citation type="submission" date="2020-08" db="EMBL/GenBank/DDBJ databases">
        <title>Genomic Encyclopedia of Type Strains, Phase III (KMG-III): the genomes of soil and plant-associated and newly described type strains.</title>
        <authorList>
            <person name="Whitman W."/>
        </authorList>
    </citation>
    <scope>NUCLEOTIDE SEQUENCE [LARGE SCALE GENOMIC DNA]</scope>
    <source>
        <strain evidence="3 4">CECT 8571</strain>
    </source>
</reference>
<dbReference type="InterPro" id="IPR021255">
    <property type="entry name" value="DUF2807"/>
</dbReference>
<dbReference type="RefSeq" id="WP_183910434.1">
    <property type="nucleotide sequence ID" value="NZ_JACHXZ010000003.1"/>
</dbReference>
<evidence type="ECO:0000256" key="1">
    <source>
        <dbReference type="SAM" id="SignalP"/>
    </source>
</evidence>
<evidence type="ECO:0000313" key="4">
    <source>
        <dbReference type="Proteomes" id="UP000559987"/>
    </source>
</evidence>
<feature type="domain" description="Putative auto-transporter adhesin head GIN" evidence="2">
    <location>
        <begin position="157"/>
        <end position="269"/>
    </location>
</feature>
<dbReference type="AlphaFoldDB" id="A0A839UMI5"/>
<dbReference type="Pfam" id="PF10988">
    <property type="entry name" value="DUF2807"/>
    <property type="match status" value="1"/>
</dbReference>
<gene>
    <name evidence="3" type="ORF">FHS30_002131</name>
</gene>
<keyword evidence="1" id="KW-0732">Signal</keyword>
<feature type="chain" id="PRO_5032452179" description="Putative auto-transporter adhesin head GIN domain-containing protein" evidence="1">
    <location>
        <begin position="21"/>
        <end position="291"/>
    </location>
</feature>
<dbReference type="EMBL" id="JACHXZ010000003">
    <property type="protein sequence ID" value="MBB3168923.1"/>
    <property type="molecule type" value="Genomic_DNA"/>
</dbReference>
<organism evidence="3 4">
    <name type="scientific">Simiduia aestuariiviva</name>
    <dbReference type="NCBI Taxonomy" id="1510459"/>
    <lineage>
        <taxon>Bacteria</taxon>
        <taxon>Pseudomonadati</taxon>
        <taxon>Pseudomonadota</taxon>
        <taxon>Gammaproteobacteria</taxon>
        <taxon>Cellvibrionales</taxon>
        <taxon>Cellvibrionaceae</taxon>
        <taxon>Simiduia</taxon>
    </lineage>
</organism>
<name>A0A839UMI5_9GAMM</name>
<feature type="signal peptide" evidence="1">
    <location>
        <begin position="1"/>
        <end position="20"/>
    </location>
</feature>
<dbReference type="Proteomes" id="UP000559987">
    <property type="component" value="Unassembled WGS sequence"/>
</dbReference>
<dbReference type="Gene3D" id="2.160.20.120">
    <property type="match status" value="1"/>
</dbReference>
<proteinExistence type="predicted"/>
<keyword evidence="4" id="KW-1185">Reference proteome</keyword>
<accession>A0A839UMI5</accession>
<evidence type="ECO:0000313" key="3">
    <source>
        <dbReference type="EMBL" id="MBB3168923.1"/>
    </source>
</evidence>
<sequence>MKIATALLLTISALSMWVGAAGNFRHTYPLDAVSQVQLDAYGHVELTQGTADNLEVIAGEDITPYLQFTHQNDTLNVVDTRTHSTWYKTKQWWQQMIGDHVGDQEVRYHVTLKNPQALTLNGHFAAHVHHINQPSLDVTFNGLGELRAEHLKHEALALTANGTVDLHTDDLGTKSFKLTFNGTGDLEALGMDVQQLTGHLNGLISCTLAGKAQSIKWVLEGSGDCSATRLQAHTAQLHVAGDAHMTVNVKAKLAAHTEGQGRITYHGHPKTAIKGNGIRAITGGYQARTYY</sequence>
<evidence type="ECO:0000259" key="2">
    <source>
        <dbReference type="Pfam" id="PF10988"/>
    </source>
</evidence>
<protein>
    <recommendedName>
        <fullName evidence="2">Putative auto-transporter adhesin head GIN domain-containing protein</fullName>
    </recommendedName>
</protein>
<dbReference type="PANTHER" id="PTHR39200">
    <property type="entry name" value="HYPOTHETICAL EXPORTED PROTEIN"/>
    <property type="match status" value="1"/>
</dbReference>